<dbReference type="InterPro" id="IPR056695">
    <property type="entry name" value="DUF7793"/>
</dbReference>
<evidence type="ECO:0000313" key="2">
    <source>
        <dbReference type="EMBL" id="PCE63018.1"/>
    </source>
</evidence>
<protein>
    <recommendedName>
        <fullName evidence="1">DUF7793 domain-containing protein</fullName>
    </recommendedName>
</protein>
<dbReference type="Proteomes" id="UP000219559">
    <property type="component" value="Unassembled WGS sequence"/>
</dbReference>
<keyword evidence="3" id="KW-1185">Reference proteome</keyword>
<name>A0A2A4G4V5_9FLAO</name>
<dbReference type="EMBL" id="NBWU01000007">
    <property type="protein sequence ID" value="PCE63018.1"/>
    <property type="molecule type" value="Genomic_DNA"/>
</dbReference>
<evidence type="ECO:0000259" key="1">
    <source>
        <dbReference type="Pfam" id="PF25056"/>
    </source>
</evidence>
<reference evidence="2 3" key="1">
    <citation type="submission" date="2017-04" db="EMBL/GenBank/DDBJ databases">
        <title>A new member of the family Flavobacteriaceae isolated from ascidians.</title>
        <authorList>
            <person name="Chen L."/>
        </authorList>
    </citation>
    <scope>NUCLEOTIDE SEQUENCE [LARGE SCALE GENOMIC DNA]</scope>
    <source>
        <strain evidence="2 3">HQA918</strain>
    </source>
</reference>
<organism evidence="2 3">
    <name type="scientific">Sediminicola luteus</name>
    <dbReference type="NCBI Taxonomy" id="319238"/>
    <lineage>
        <taxon>Bacteria</taxon>
        <taxon>Pseudomonadati</taxon>
        <taxon>Bacteroidota</taxon>
        <taxon>Flavobacteriia</taxon>
        <taxon>Flavobacteriales</taxon>
        <taxon>Flavobacteriaceae</taxon>
        <taxon>Sediminicola</taxon>
    </lineage>
</organism>
<sequence length="162" mass="18375">MWGNNPDQLPWSFMAKPLNFIHLRVNTLQSVMRPLLENDYAQYWMEQGILCCRYRKGLTIDHSTAVAVARDRFRLQQGRPFAIFCDISGVKGIDINARNYLAGEGSMLINAVAFLVGPPLSHVISAFYIKTNRPPVPTGVFMDKREAMDFLIAIGNHMDEKT</sequence>
<dbReference type="Pfam" id="PF25056">
    <property type="entry name" value="DUF7793"/>
    <property type="match status" value="1"/>
</dbReference>
<dbReference type="AlphaFoldDB" id="A0A2A4G4V5"/>
<comment type="caution">
    <text evidence="2">The sequence shown here is derived from an EMBL/GenBank/DDBJ whole genome shotgun (WGS) entry which is preliminary data.</text>
</comment>
<dbReference type="Gene3D" id="3.40.1680.10">
    <property type="entry name" value="yp_829618.1 domain like"/>
    <property type="match status" value="1"/>
</dbReference>
<gene>
    <name evidence="2" type="ORF">B7P33_17240</name>
</gene>
<feature type="domain" description="DUF7793" evidence="1">
    <location>
        <begin position="43"/>
        <end position="151"/>
    </location>
</feature>
<accession>A0A2A4G4V5</accession>
<proteinExistence type="predicted"/>
<dbReference type="Gene3D" id="3.40.970.30">
    <property type="entry name" value="yp_829618.1 like domains"/>
    <property type="match status" value="1"/>
</dbReference>
<evidence type="ECO:0000313" key="3">
    <source>
        <dbReference type="Proteomes" id="UP000219559"/>
    </source>
</evidence>